<keyword evidence="4 5" id="KW-0472">Membrane</keyword>
<feature type="transmembrane region" description="Helical" evidence="5">
    <location>
        <begin position="211"/>
        <end position="231"/>
    </location>
</feature>
<feature type="transmembrane region" description="Helical" evidence="5">
    <location>
        <begin position="337"/>
        <end position="357"/>
    </location>
</feature>
<keyword evidence="8" id="KW-1185">Reference proteome</keyword>
<dbReference type="HOGENOM" id="CLU_020865_0_1_5"/>
<dbReference type="RefSeq" id="WP_007792985.1">
    <property type="nucleotide sequence ID" value="NZ_DS022276.1"/>
</dbReference>
<evidence type="ECO:0000313" key="7">
    <source>
        <dbReference type="EMBL" id="EAU46381.1"/>
    </source>
</evidence>
<dbReference type="Proteomes" id="UP000006230">
    <property type="component" value="Unassembled WGS sequence"/>
</dbReference>
<keyword evidence="3 5" id="KW-1133">Transmembrane helix</keyword>
<feature type="transmembrane region" description="Helical" evidence="5">
    <location>
        <begin position="145"/>
        <end position="163"/>
    </location>
</feature>
<dbReference type="eggNOG" id="COG4129">
    <property type="taxonomic scope" value="Bacteria"/>
</dbReference>
<dbReference type="InterPro" id="IPR049453">
    <property type="entry name" value="Memb_transporter_dom"/>
</dbReference>
<dbReference type="OrthoDB" id="581879at2"/>
<gene>
    <name evidence="7" type="ORF">R2601_10007</name>
</gene>
<evidence type="ECO:0000256" key="4">
    <source>
        <dbReference type="ARBA" id="ARBA00023136"/>
    </source>
</evidence>
<dbReference type="GO" id="GO:0016020">
    <property type="term" value="C:membrane"/>
    <property type="evidence" value="ECO:0007669"/>
    <property type="project" value="UniProtKB-SubCell"/>
</dbReference>
<name>Q0FQ66_SALBH</name>
<feature type="transmembrane region" description="Helical" evidence="5">
    <location>
        <begin position="169"/>
        <end position="190"/>
    </location>
</feature>
<evidence type="ECO:0000256" key="1">
    <source>
        <dbReference type="ARBA" id="ARBA00004141"/>
    </source>
</evidence>
<accession>Q0FQ66</accession>
<organism evidence="7 8">
    <name type="scientific">Salipiger bermudensis (strain DSM 26914 / JCM 13377 / KCTC 12554 / HTCC2601)</name>
    <name type="common">Pelagibaca bermudensis</name>
    <dbReference type="NCBI Taxonomy" id="314265"/>
    <lineage>
        <taxon>Bacteria</taxon>
        <taxon>Pseudomonadati</taxon>
        <taxon>Pseudomonadota</taxon>
        <taxon>Alphaproteobacteria</taxon>
        <taxon>Rhodobacterales</taxon>
        <taxon>Roseobacteraceae</taxon>
        <taxon>Salipiger</taxon>
    </lineage>
</organism>
<evidence type="ECO:0000313" key="8">
    <source>
        <dbReference type="Proteomes" id="UP000006230"/>
    </source>
</evidence>
<dbReference type="AlphaFoldDB" id="Q0FQ66"/>
<dbReference type="STRING" id="314265.R2601_10007"/>
<evidence type="ECO:0000256" key="2">
    <source>
        <dbReference type="ARBA" id="ARBA00022692"/>
    </source>
</evidence>
<comment type="caution">
    <text evidence="7">The sequence shown here is derived from an EMBL/GenBank/DDBJ whole genome shotgun (WGS) entry which is preliminary data.</text>
</comment>
<feature type="transmembrane region" description="Helical" evidence="5">
    <location>
        <begin position="58"/>
        <end position="80"/>
    </location>
</feature>
<feature type="transmembrane region" description="Helical" evidence="5">
    <location>
        <begin position="92"/>
        <end position="115"/>
    </location>
</feature>
<evidence type="ECO:0000256" key="3">
    <source>
        <dbReference type="ARBA" id="ARBA00022989"/>
    </source>
</evidence>
<keyword evidence="2 5" id="KW-0812">Transmembrane</keyword>
<dbReference type="Pfam" id="PF13515">
    <property type="entry name" value="FUSC_2"/>
    <property type="match status" value="1"/>
</dbReference>
<reference evidence="7 8" key="1">
    <citation type="journal article" date="2010" name="J. Bacteriol.">
        <title>Genome sequences of Pelagibaca bermudensis HTCC2601T and Maritimibacter alkaliphilus HTCC2654T, the type strains of two marine Roseobacter genera.</title>
        <authorList>
            <person name="Thrash J.C."/>
            <person name="Cho J.C."/>
            <person name="Ferriera S."/>
            <person name="Johnson J."/>
            <person name="Vergin K.L."/>
            <person name="Giovannoni S.J."/>
        </authorList>
    </citation>
    <scope>NUCLEOTIDE SEQUENCE [LARGE SCALE GENOMIC DNA]</scope>
    <source>
        <strain evidence="8">DSM 26914 / JCM 13377 / KCTC 12554 / HTCC2601</strain>
    </source>
</reference>
<evidence type="ECO:0000256" key="5">
    <source>
        <dbReference type="SAM" id="Phobius"/>
    </source>
</evidence>
<dbReference type="EMBL" id="AATQ01000015">
    <property type="protein sequence ID" value="EAU46381.1"/>
    <property type="molecule type" value="Genomic_DNA"/>
</dbReference>
<feature type="transmembrane region" description="Helical" evidence="5">
    <location>
        <begin position="310"/>
        <end position="331"/>
    </location>
</feature>
<feature type="transmembrane region" description="Helical" evidence="5">
    <location>
        <begin position="121"/>
        <end position="138"/>
    </location>
</feature>
<proteinExistence type="predicted"/>
<protein>
    <recommendedName>
        <fullName evidence="6">Integral membrane bound transporter domain-containing protein</fullName>
    </recommendedName>
</protein>
<sequence length="370" mass="38723">MSTTDPALDRPRRIDVARHLLCADALRGSLAFQAQPSLRNSCLAGFQAALTVAIALPLFHLSAFAHLIGFAALGALVALFGRFEATKGRNRVVLLAALCQVSAVLAMSTASWLGVPPLLELLLLALACGLYFFIAVTGRFGPPGALIFVFAAGAALAPVGSGAEVLARGAATGAVALLAWAICGLTEWLRHLPDETRRFPSEAARPMGHRLTASLRIVLGALIALLVSHALGADHPVWAAMGALAVLQGPQLHINFHRALQRMAGAVVGATFAWLILVQEPSVWTIIALLFTLQFATELVIGSNYGLGQIFVTPMALLMSHLAAPAAAGAAMAPERVLDTLLGASVGIVLAILLSTLDDRHHVAARRRPG</sequence>
<comment type="subcellular location">
    <subcellularLocation>
        <location evidence="1">Membrane</location>
        <topology evidence="1">Multi-pass membrane protein</topology>
    </subcellularLocation>
</comment>
<evidence type="ECO:0000259" key="6">
    <source>
        <dbReference type="Pfam" id="PF13515"/>
    </source>
</evidence>
<feature type="domain" description="Integral membrane bound transporter" evidence="6">
    <location>
        <begin position="223"/>
        <end position="349"/>
    </location>
</feature>